<keyword evidence="6" id="KW-0961">Cell wall biogenesis/degradation</keyword>
<dbReference type="Gene3D" id="2.40.440.10">
    <property type="entry name" value="L,D-transpeptidase catalytic domain-like"/>
    <property type="match status" value="1"/>
</dbReference>
<name>A0ABN6GAU3_9GAMM</name>
<evidence type="ECO:0000256" key="4">
    <source>
        <dbReference type="ARBA" id="ARBA00022960"/>
    </source>
</evidence>
<protein>
    <recommendedName>
        <fullName evidence="8">L,D-TPase catalytic domain-containing protein</fullName>
    </recommendedName>
</protein>
<dbReference type="Pfam" id="PF03734">
    <property type="entry name" value="YkuD"/>
    <property type="match status" value="1"/>
</dbReference>
<evidence type="ECO:0000313" key="10">
    <source>
        <dbReference type="Proteomes" id="UP000680679"/>
    </source>
</evidence>
<evidence type="ECO:0000259" key="8">
    <source>
        <dbReference type="Pfam" id="PF03734"/>
    </source>
</evidence>
<dbReference type="RefSeq" id="WP_213380904.1">
    <property type="nucleotide sequence ID" value="NZ_AP024563.1"/>
</dbReference>
<evidence type="ECO:0000313" key="9">
    <source>
        <dbReference type="EMBL" id="BCU06557.1"/>
    </source>
</evidence>
<dbReference type="SUPFAM" id="SSF141523">
    <property type="entry name" value="L,D-transpeptidase catalytic domain-like"/>
    <property type="match status" value="1"/>
</dbReference>
<comment type="similarity">
    <text evidence="2">Belongs to the YkuD family.</text>
</comment>
<proteinExistence type="inferred from homology"/>
<dbReference type="EMBL" id="AP024563">
    <property type="protein sequence ID" value="BCU06557.1"/>
    <property type="molecule type" value="Genomic_DNA"/>
</dbReference>
<dbReference type="InterPro" id="IPR005490">
    <property type="entry name" value="LD_TPept_cat_dom"/>
</dbReference>
<keyword evidence="4" id="KW-0133">Cell shape</keyword>
<dbReference type="Proteomes" id="UP000680679">
    <property type="component" value="Chromosome"/>
</dbReference>
<evidence type="ECO:0000256" key="7">
    <source>
        <dbReference type="SAM" id="MobiDB-lite"/>
    </source>
</evidence>
<feature type="region of interest" description="Disordered" evidence="7">
    <location>
        <begin position="1"/>
        <end position="28"/>
    </location>
</feature>
<gene>
    <name evidence="9" type="ORF">Atep_12340</name>
</gene>
<dbReference type="InterPro" id="IPR038063">
    <property type="entry name" value="Transpep_catalytic_dom"/>
</dbReference>
<evidence type="ECO:0000256" key="6">
    <source>
        <dbReference type="ARBA" id="ARBA00023316"/>
    </source>
</evidence>
<dbReference type="PANTHER" id="PTHR36699">
    <property type="entry name" value="LD-TRANSPEPTIDASE"/>
    <property type="match status" value="1"/>
</dbReference>
<evidence type="ECO:0000256" key="1">
    <source>
        <dbReference type="ARBA" id="ARBA00004752"/>
    </source>
</evidence>
<keyword evidence="5" id="KW-0573">Peptidoglycan synthesis</keyword>
<comment type="pathway">
    <text evidence="1">Cell wall biogenesis; peptidoglycan biosynthesis.</text>
</comment>
<keyword evidence="10" id="KW-1185">Reference proteome</keyword>
<evidence type="ECO:0000256" key="2">
    <source>
        <dbReference type="ARBA" id="ARBA00005992"/>
    </source>
</evidence>
<organism evidence="9 10">
    <name type="scientific">Allochromatium tepidum</name>
    <dbReference type="NCBI Taxonomy" id="553982"/>
    <lineage>
        <taxon>Bacteria</taxon>
        <taxon>Pseudomonadati</taxon>
        <taxon>Pseudomonadota</taxon>
        <taxon>Gammaproteobacteria</taxon>
        <taxon>Chromatiales</taxon>
        <taxon>Chromatiaceae</taxon>
        <taxon>Allochromatium</taxon>
    </lineage>
</organism>
<dbReference type="CDD" id="cd16913">
    <property type="entry name" value="YkuD_like"/>
    <property type="match status" value="1"/>
</dbReference>
<keyword evidence="3" id="KW-0808">Transferase</keyword>
<evidence type="ECO:0000256" key="3">
    <source>
        <dbReference type="ARBA" id="ARBA00022679"/>
    </source>
</evidence>
<evidence type="ECO:0000256" key="5">
    <source>
        <dbReference type="ARBA" id="ARBA00022984"/>
    </source>
</evidence>
<dbReference type="PANTHER" id="PTHR36699:SF1">
    <property type="entry name" value="L,D-TRANSPEPTIDASE YAFK-RELATED"/>
    <property type="match status" value="1"/>
</dbReference>
<reference evidence="9 10" key="1">
    <citation type="submission" date="2021-04" db="EMBL/GenBank/DDBJ databases">
        <title>Complete genome sequencing of Allochromatium tepidum strain NZ.</title>
        <authorList>
            <person name="Tsukatani Y."/>
            <person name="Mori H."/>
        </authorList>
    </citation>
    <scope>NUCLEOTIDE SEQUENCE [LARGE SCALE GENOMIC DNA]</scope>
    <source>
        <strain evidence="9 10">NZ</strain>
    </source>
</reference>
<feature type="domain" description="L,D-TPase catalytic" evidence="8">
    <location>
        <begin position="73"/>
        <end position="209"/>
    </location>
</feature>
<accession>A0ABN6GAU3</accession>
<sequence length="211" mass="23147">MYADRPLTQANALPEATPDSIQADRRPAAARTGRFAASGLGLALTLAGIIGLNGCTTAPTPTTTKVTGPVDKVVVKKSQRRLELLSGGQVVRQYRVALGGSPVGHKYREGDQRTPEGSYKLNWRNPNSNFYKSIHISYPSEKDRAVSRRLGYSNPGGMIMIHGLPNYIQSESMRQQYASRDWTQGCIAVQNDDMDEIWSLVKDGTPIQIMP</sequence>